<dbReference type="SUPFAM" id="SSF57829">
    <property type="entry name" value="Zn-binding ribosomal proteins"/>
    <property type="match status" value="1"/>
</dbReference>
<keyword evidence="3" id="KW-0687">Ribonucleoprotein</keyword>
<dbReference type="PANTHER" id="PTHR48129:SF1">
    <property type="entry name" value="LARGE RIBOSOMAL SUBUNIT PROTEIN EL43"/>
    <property type="match status" value="1"/>
</dbReference>
<evidence type="ECO:0008006" key="5">
    <source>
        <dbReference type="Google" id="ProtNLM"/>
    </source>
</evidence>
<dbReference type="InterPro" id="IPR002674">
    <property type="entry name" value="Ribosomal_eL43"/>
</dbReference>
<evidence type="ECO:0000256" key="3">
    <source>
        <dbReference type="ARBA" id="ARBA00023274"/>
    </source>
</evidence>
<dbReference type="Gene3D" id="2.20.25.30">
    <property type="match status" value="1"/>
</dbReference>
<comment type="similarity">
    <text evidence="1">Belongs to the eukaryotic ribosomal protein eL43 family.</text>
</comment>
<dbReference type="GO" id="GO:1990904">
    <property type="term" value="C:ribonucleoprotein complex"/>
    <property type="evidence" value="ECO:0007669"/>
    <property type="project" value="UniProtKB-KW"/>
</dbReference>
<evidence type="ECO:0000256" key="2">
    <source>
        <dbReference type="ARBA" id="ARBA00022980"/>
    </source>
</evidence>
<evidence type="ECO:0000256" key="1">
    <source>
        <dbReference type="ARBA" id="ARBA00008672"/>
    </source>
</evidence>
<organism evidence="4">
    <name type="scientific">marine sediment metagenome</name>
    <dbReference type="NCBI Taxonomy" id="412755"/>
    <lineage>
        <taxon>unclassified sequences</taxon>
        <taxon>metagenomes</taxon>
        <taxon>ecological metagenomes</taxon>
    </lineage>
</organism>
<dbReference type="AlphaFoldDB" id="X0V3H7"/>
<dbReference type="InterPro" id="IPR011331">
    <property type="entry name" value="Ribosomal_eL37/eL43"/>
</dbReference>
<dbReference type="GO" id="GO:0003735">
    <property type="term" value="F:structural constituent of ribosome"/>
    <property type="evidence" value="ECO:0007669"/>
    <property type="project" value="InterPro"/>
</dbReference>
<accession>X0V3H7</accession>
<dbReference type="InterPro" id="IPR011332">
    <property type="entry name" value="Ribosomal_zn-bd"/>
</dbReference>
<dbReference type="GO" id="GO:0006412">
    <property type="term" value="P:translation"/>
    <property type="evidence" value="ECO:0007669"/>
    <property type="project" value="InterPro"/>
</dbReference>
<feature type="non-terminal residue" evidence="4">
    <location>
        <position position="74"/>
    </location>
</feature>
<gene>
    <name evidence="4" type="ORF">S01H1_33687</name>
</gene>
<comment type="caution">
    <text evidence="4">The sequence shown here is derived from an EMBL/GenBank/DDBJ whole genome shotgun (WGS) entry which is preliminary data.</text>
</comment>
<reference evidence="4" key="1">
    <citation type="journal article" date="2014" name="Front. Microbiol.">
        <title>High frequency of phylogenetically diverse reductive dehalogenase-homologous genes in deep subseafloor sedimentary metagenomes.</title>
        <authorList>
            <person name="Kawai M."/>
            <person name="Futagami T."/>
            <person name="Toyoda A."/>
            <person name="Takaki Y."/>
            <person name="Nishi S."/>
            <person name="Hori S."/>
            <person name="Arai W."/>
            <person name="Tsubouchi T."/>
            <person name="Morono Y."/>
            <person name="Uchiyama I."/>
            <person name="Ito T."/>
            <person name="Fujiyama A."/>
            <person name="Inagaki F."/>
            <person name="Takami H."/>
        </authorList>
    </citation>
    <scope>NUCLEOTIDE SEQUENCE</scope>
    <source>
        <strain evidence="4">Expedition CK06-06</strain>
    </source>
</reference>
<sequence length="74" mass="8391">MPKKKKTFGLRLRTRGGTSVRKQWTRITMAKRSKHKCPRCSIPAVKRDSVGVWECSKCGYRFAGGAYMPSTRIG</sequence>
<evidence type="ECO:0000313" key="4">
    <source>
        <dbReference type="EMBL" id="GAG12660.1"/>
    </source>
</evidence>
<name>X0V3H7_9ZZZZ</name>
<dbReference type="PANTHER" id="PTHR48129">
    <property type="entry name" value="60S RIBOSOMAL PROTEIN L37A"/>
    <property type="match status" value="1"/>
</dbReference>
<dbReference type="InterPro" id="IPR050522">
    <property type="entry name" value="Ribosomal_protein_eL43"/>
</dbReference>
<dbReference type="EMBL" id="BARS01020924">
    <property type="protein sequence ID" value="GAG12660.1"/>
    <property type="molecule type" value="Genomic_DNA"/>
</dbReference>
<proteinExistence type="inferred from homology"/>
<dbReference type="GO" id="GO:0005840">
    <property type="term" value="C:ribosome"/>
    <property type="evidence" value="ECO:0007669"/>
    <property type="project" value="UniProtKB-KW"/>
</dbReference>
<dbReference type="Pfam" id="PF01780">
    <property type="entry name" value="Ribosomal_L37ae"/>
    <property type="match status" value="1"/>
</dbReference>
<protein>
    <recommendedName>
        <fullName evidence="5">Ribosomal protein L43e</fullName>
    </recommendedName>
</protein>
<dbReference type="HAMAP" id="MF_00327">
    <property type="entry name" value="Ribosomal_eL43"/>
    <property type="match status" value="1"/>
</dbReference>
<keyword evidence="2" id="KW-0689">Ribosomal protein</keyword>